<evidence type="ECO:0000313" key="1">
    <source>
        <dbReference type="EMBL" id="SIT14669.1"/>
    </source>
</evidence>
<accession>A0A1N7PW64</accession>
<protein>
    <submittedName>
        <fullName evidence="1">Uncharacterized protein</fullName>
    </submittedName>
</protein>
<evidence type="ECO:0000313" key="2">
    <source>
        <dbReference type="Proteomes" id="UP000186141"/>
    </source>
</evidence>
<dbReference type="EMBL" id="FTOT01000006">
    <property type="protein sequence ID" value="SIT14669.1"/>
    <property type="molecule type" value="Genomic_DNA"/>
</dbReference>
<organism evidence="1 2">
    <name type="scientific">Gemmobacter megaterium</name>
    <dbReference type="NCBI Taxonomy" id="1086013"/>
    <lineage>
        <taxon>Bacteria</taxon>
        <taxon>Pseudomonadati</taxon>
        <taxon>Pseudomonadota</taxon>
        <taxon>Alphaproteobacteria</taxon>
        <taxon>Rhodobacterales</taxon>
        <taxon>Paracoccaceae</taxon>
        <taxon>Gemmobacter</taxon>
    </lineage>
</organism>
<keyword evidence="2" id="KW-1185">Reference proteome</keyword>
<sequence>MHKHRTPSETIERLEAEMRAVRLELEGAELAFLMLGRAFASVTPEIAGALTQAVGALDHPSCDTPAVRALMDGLQNTRQRSKIARTSQRLRLVIDNVQDRSA</sequence>
<reference evidence="1 2" key="1">
    <citation type="submission" date="2017-01" db="EMBL/GenBank/DDBJ databases">
        <authorList>
            <person name="Mah S.A."/>
            <person name="Swanson W.J."/>
            <person name="Moy G.W."/>
            <person name="Vacquier V.D."/>
        </authorList>
    </citation>
    <scope>NUCLEOTIDE SEQUENCE [LARGE SCALE GENOMIC DNA]</scope>
    <source>
        <strain evidence="1 2">DSM 26375</strain>
    </source>
</reference>
<proteinExistence type="predicted"/>
<dbReference type="AlphaFoldDB" id="A0A1N7PW64"/>
<name>A0A1N7PW64_9RHOB</name>
<gene>
    <name evidence="1" type="ORF">SAMN05421774_106181</name>
</gene>
<dbReference type="Proteomes" id="UP000186141">
    <property type="component" value="Unassembled WGS sequence"/>
</dbReference>
<dbReference type="RefSeq" id="WP_076532735.1">
    <property type="nucleotide sequence ID" value="NZ_BMEH01000006.1"/>
</dbReference>